<dbReference type="GO" id="GO:0000981">
    <property type="term" value="F:DNA-binding transcription factor activity, RNA polymerase II-specific"/>
    <property type="evidence" value="ECO:0007669"/>
    <property type="project" value="InterPro"/>
</dbReference>
<keyword evidence="4" id="KW-0539">Nucleus</keyword>
<keyword evidence="8" id="KW-1185">Reference proteome</keyword>
<dbReference type="EMBL" id="MSFL01000012">
    <property type="protein sequence ID" value="PWY82059.1"/>
    <property type="molecule type" value="Genomic_DNA"/>
</dbReference>
<dbReference type="InterPro" id="IPR053175">
    <property type="entry name" value="DHMBA_Reg_Transcription_Factor"/>
</dbReference>
<proteinExistence type="predicted"/>
<dbReference type="SUPFAM" id="SSF57701">
    <property type="entry name" value="Zn2/Cys6 DNA-binding domain"/>
    <property type="match status" value="1"/>
</dbReference>
<evidence type="ECO:0000313" key="8">
    <source>
        <dbReference type="Proteomes" id="UP000247233"/>
    </source>
</evidence>
<dbReference type="STRING" id="1448321.A0A317W7K0"/>
<evidence type="ECO:0000256" key="5">
    <source>
        <dbReference type="SAM" id="MobiDB-lite"/>
    </source>
</evidence>
<organism evidence="7 8">
    <name type="scientific">Aspergillus heteromorphus CBS 117.55</name>
    <dbReference type="NCBI Taxonomy" id="1448321"/>
    <lineage>
        <taxon>Eukaryota</taxon>
        <taxon>Fungi</taxon>
        <taxon>Dikarya</taxon>
        <taxon>Ascomycota</taxon>
        <taxon>Pezizomycotina</taxon>
        <taxon>Eurotiomycetes</taxon>
        <taxon>Eurotiomycetidae</taxon>
        <taxon>Eurotiales</taxon>
        <taxon>Aspergillaceae</taxon>
        <taxon>Aspergillus</taxon>
        <taxon>Aspergillus subgen. Circumdati</taxon>
    </lineage>
</organism>
<feature type="region of interest" description="Disordered" evidence="5">
    <location>
        <begin position="62"/>
        <end position="103"/>
    </location>
</feature>
<keyword evidence="2" id="KW-0238">DNA-binding</keyword>
<evidence type="ECO:0000313" key="7">
    <source>
        <dbReference type="EMBL" id="PWY82059.1"/>
    </source>
</evidence>
<dbReference type="Gene3D" id="4.10.240.10">
    <property type="entry name" value="Zn(2)-C6 fungal-type DNA-binding domain"/>
    <property type="match status" value="1"/>
</dbReference>
<dbReference type="PANTHER" id="PTHR38791">
    <property type="entry name" value="ZN(II)2CYS6 TRANSCRIPTION FACTOR (EUROFUNG)-RELATED-RELATED"/>
    <property type="match status" value="1"/>
</dbReference>
<dbReference type="GeneID" id="37063338"/>
<evidence type="ECO:0000256" key="2">
    <source>
        <dbReference type="ARBA" id="ARBA00023125"/>
    </source>
</evidence>
<dbReference type="GO" id="GO:0003677">
    <property type="term" value="F:DNA binding"/>
    <property type="evidence" value="ECO:0007669"/>
    <property type="project" value="UniProtKB-KW"/>
</dbReference>
<evidence type="ECO:0000259" key="6">
    <source>
        <dbReference type="PROSITE" id="PS50048"/>
    </source>
</evidence>
<dbReference type="PROSITE" id="PS00463">
    <property type="entry name" value="ZN2_CY6_FUNGAL_1"/>
    <property type="match status" value="1"/>
</dbReference>
<evidence type="ECO:0000256" key="4">
    <source>
        <dbReference type="ARBA" id="ARBA00023242"/>
    </source>
</evidence>
<dbReference type="RefSeq" id="XP_025399324.1">
    <property type="nucleotide sequence ID" value="XM_025541101.1"/>
</dbReference>
<feature type="domain" description="Zn(2)-C6 fungal-type" evidence="6">
    <location>
        <begin position="16"/>
        <end position="44"/>
    </location>
</feature>
<dbReference type="OrthoDB" id="4220372at2759"/>
<reference evidence="7 8" key="1">
    <citation type="submission" date="2016-12" db="EMBL/GenBank/DDBJ databases">
        <title>The genomes of Aspergillus section Nigri reveals drivers in fungal speciation.</title>
        <authorList>
            <consortium name="DOE Joint Genome Institute"/>
            <person name="Vesth T.C."/>
            <person name="Nybo J."/>
            <person name="Theobald S."/>
            <person name="Brandl J."/>
            <person name="Frisvad J.C."/>
            <person name="Nielsen K.F."/>
            <person name="Lyhne E.K."/>
            <person name="Kogle M.E."/>
            <person name="Kuo A."/>
            <person name="Riley R."/>
            <person name="Clum A."/>
            <person name="Nolan M."/>
            <person name="Lipzen A."/>
            <person name="Salamov A."/>
            <person name="Henrissat B."/>
            <person name="Wiebenga A."/>
            <person name="De Vries R.P."/>
            <person name="Grigoriev I.V."/>
            <person name="Mortensen U.H."/>
            <person name="Andersen M.R."/>
            <person name="Baker S.E."/>
        </authorList>
    </citation>
    <scope>NUCLEOTIDE SEQUENCE [LARGE SCALE GENOMIC DNA]</scope>
    <source>
        <strain evidence="7 8">CBS 117.55</strain>
    </source>
</reference>
<protein>
    <recommendedName>
        <fullName evidence="6">Zn(2)-C6 fungal-type domain-containing protein</fullName>
    </recommendedName>
</protein>
<dbReference type="GO" id="GO:0009893">
    <property type="term" value="P:positive regulation of metabolic process"/>
    <property type="evidence" value="ECO:0007669"/>
    <property type="project" value="UniProtKB-ARBA"/>
</dbReference>
<name>A0A317W7K0_9EURO</name>
<keyword evidence="3" id="KW-0804">Transcription</keyword>
<dbReference type="VEuPathDB" id="FungiDB:BO70DRAFT_336407"/>
<dbReference type="GO" id="GO:0008270">
    <property type="term" value="F:zinc ion binding"/>
    <property type="evidence" value="ECO:0007669"/>
    <property type="project" value="InterPro"/>
</dbReference>
<evidence type="ECO:0000256" key="1">
    <source>
        <dbReference type="ARBA" id="ARBA00023015"/>
    </source>
</evidence>
<keyword evidence="1" id="KW-0805">Transcription regulation</keyword>
<dbReference type="InterPro" id="IPR001138">
    <property type="entry name" value="Zn2Cys6_DnaBD"/>
</dbReference>
<dbReference type="InterPro" id="IPR036864">
    <property type="entry name" value="Zn2-C6_fun-type_DNA-bd_sf"/>
</dbReference>
<comment type="caution">
    <text evidence="7">The sequence shown here is derived from an EMBL/GenBank/DDBJ whole genome shotgun (WGS) entry which is preliminary data.</text>
</comment>
<dbReference type="PANTHER" id="PTHR38791:SF5">
    <property type="entry name" value="TRANSCRIPTION FACTOR DBAG-RELATED"/>
    <property type="match status" value="1"/>
</dbReference>
<dbReference type="CDD" id="cd00067">
    <property type="entry name" value="GAL4"/>
    <property type="match status" value="1"/>
</dbReference>
<evidence type="ECO:0000256" key="3">
    <source>
        <dbReference type="ARBA" id="ARBA00023163"/>
    </source>
</evidence>
<sequence length="503" mass="55769">MPSGHSAPPRIRASKSCGNCRAIKRRCDLQIPHCGQCIRQREQCPGYRDQWDLVFRDQTDHTIKRSKQKRAQRAAATGSSLPLTPSHPQHAAPPPPARGPNPGVDEIGVNYFLHHFVMSDDSPSRGFLNYIPVVYTAEAEHCTLVASMAAVGLLALANSTRQPDLVGHARVKYSEAIRNVNAALASPTESVKDSTLMSVISLGVFEHASNFESWVRHVRGAAALIVARGKNQFARKASIFMFNQVRADLVVACLHSNQPFPDDMYKLQEAAAPFVESSRTFWLMGVVASRCANLTYAVIRNAGEIPYSDLLEQATVLQAEFQSVFAVLAVQEPYITTLEPDRDPEFFHNGRYDLYKHTYAIRVWNNSRCMQMIHCEVMCYLLQKALATDLPPAIRESLSLRLQETLKIQLKLGEDILATVPQTLGLVSLEPTPQTPLNFSSDANVSGGYLLIWCLYLVGRSPVTTSKSRKWIIRRLQAIGEVAGTKMALQLLADIVKMDQSAG</sequence>
<dbReference type="PROSITE" id="PS50048">
    <property type="entry name" value="ZN2_CY6_FUNGAL_2"/>
    <property type="match status" value="1"/>
</dbReference>
<gene>
    <name evidence="7" type="ORF">BO70DRAFT_336407</name>
</gene>
<dbReference type="Pfam" id="PF00172">
    <property type="entry name" value="Zn_clus"/>
    <property type="match status" value="1"/>
</dbReference>
<dbReference type="SMART" id="SM00066">
    <property type="entry name" value="GAL4"/>
    <property type="match status" value="1"/>
</dbReference>
<dbReference type="Proteomes" id="UP000247233">
    <property type="component" value="Unassembled WGS sequence"/>
</dbReference>
<accession>A0A317W7K0</accession>
<dbReference type="AlphaFoldDB" id="A0A317W7K0"/>